<comment type="subcellular location">
    <subcellularLocation>
        <location evidence="2">Cell membrane</location>
        <topology evidence="2">Lipid-anchor</topology>
        <topology evidence="2">GPI-anchor</topology>
    </subcellularLocation>
</comment>
<dbReference type="Pfam" id="PF13206">
    <property type="entry name" value="VSG_B"/>
    <property type="match status" value="1"/>
</dbReference>
<evidence type="ECO:0000256" key="4">
    <source>
        <dbReference type="ARBA" id="ARBA00022622"/>
    </source>
</evidence>
<evidence type="ECO:0000256" key="5">
    <source>
        <dbReference type="ARBA" id="ARBA00022729"/>
    </source>
</evidence>
<feature type="domain" description="Trypanosome variant surface glycoprotein B-type N-terminal" evidence="11">
    <location>
        <begin position="15"/>
        <end position="348"/>
    </location>
</feature>
<evidence type="ECO:0000256" key="2">
    <source>
        <dbReference type="ARBA" id="ARBA00004609"/>
    </source>
</evidence>
<feature type="compositionally biased region" description="Basic and acidic residues" evidence="9">
    <location>
        <begin position="388"/>
        <end position="399"/>
    </location>
</feature>
<evidence type="ECO:0000256" key="8">
    <source>
        <dbReference type="ARBA" id="ARBA00023288"/>
    </source>
</evidence>
<keyword evidence="3" id="KW-1003">Cell membrane</keyword>
<evidence type="ECO:0000256" key="1">
    <source>
        <dbReference type="ARBA" id="ARBA00002523"/>
    </source>
</evidence>
<dbReference type="GO" id="GO:0005886">
    <property type="term" value="C:plasma membrane"/>
    <property type="evidence" value="ECO:0007669"/>
    <property type="project" value="UniProtKB-SubCell"/>
</dbReference>
<dbReference type="Gene3D" id="4.10.110.20">
    <property type="entry name" value="Variant surface glycoprotein MITAT 1.2, VSG 221, C-terminal domain"/>
    <property type="match status" value="1"/>
</dbReference>
<feature type="signal peptide" evidence="10">
    <location>
        <begin position="1"/>
        <end position="28"/>
    </location>
</feature>
<keyword evidence="4" id="KW-0336">GPI-anchor</keyword>
<organism evidence="12">
    <name type="scientific">Trypanosoma brucei</name>
    <dbReference type="NCBI Taxonomy" id="5691"/>
    <lineage>
        <taxon>Eukaryota</taxon>
        <taxon>Discoba</taxon>
        <taxon>Euglenozoa</taxon>
        <taxon>Kinetoplastea</taxon>
        <taxon>Metakinetoplastina</taxon>
        <taxon>Trypanosomatida</taxon>
        <taxon>Trypanosomatidae</taxon>
        <taxon>Trypanosoma</taxon>
    </lineage>
</organism>
<dbReference type="InterPro" id="IPR025932">
    <property type="entry name" value="Trypano_VSG_B_N_dom"/>
</dbReference>
<dbReference type="EMBL" id="KX699246">
    <property type="protein sequence ID" value="APD73202.1"/>
    <property type="molecule type" value="Genomic_DNA"/>
</dbReference>
<feature type="region of interest" description="Disordered" evidence="9">
    <location>
        <begin position="363"/>
        <end position="448"/>
    </location>
</feature>
<feature type="compositionally biased region" description="Low complexity" evidence="9">
    <location>
        <begin position="422"/>
        <end position="447"/>
    </location>
</feature>
<name>A0A1J0R5V5_9TRYP</name>
<dbReference type="AlphaFoldDB" id="A0A1J0R5V5"/>
<feature type="compositionally biased region" description="Basic and acidic residues" evidence="9">
    <location>
        <begin position="90"/>
        <end position="102"/>
    </location>
</feature>
<feature type="chain" id="PRO_5012927038" evidence="10">
    <location>
        <begin position="29"/>
        <end position="463"/>
    </location>
</feature>
<evidence type="ECO:0000256" key="6">
    <source>
        <dbReference type="ARBA" id="ARBA00023136"/>
    </source>
</evidence>
<dbReference type="SUPFAM" id="SSF118251">
    <property type="entry name" value="Variant surface glycoprotein MITAT 1.2, VSG 221, C-terminal domain"/>
    <property type="match status" value="1"/>
</dbReference>
<evidence type="ECO:0000256" key="7">
    <source>
        <dbReference type="ARBA" id="ARBA00023180"/>
    </source>
</evidence>
<evidence type="ECO:0000256" key="10">
    <source>
        <dbReference type="SAM" id="SignalP"/>
    </source>
</evidence>
<accession>A0A1J0R5V5</accession>
<evidence type="ECO:0000313" key="12">
    <source>
        <dbReference type="EMBL" id="APD73202.1"/>
    </source>
</evidence>
<keyword evidence="5 10" id="KW-0732">Signal</keyword>
<protein>
    <submittedName>
        <fullName evidence="12">Variant surface glycoprotein 1125.421</fullName>
    </submittedName>
</protein>
<evidence type="ECO:0000256" key="9">
    <source>
        <dbReference type="SAM" id="MobiDB-lite"/>
    </source>
</evidence>
<keyword evidence="7" id="KW-0325">Glycoprotein</keyword>
<reference evidence="12" key="1">
    <citation type="submission" date="2016-08" db="EMBL/GenBank/DDBJ databases">
        <title>VSG repertoire of Trypanosoma brucei EATRO 1125.</title>
        <authorList>
            <person name="Cross G.A."/>
        </authorList>
    </citation>
    <scope>NUCLEOTIDE SEQUENCE</scope>
    <source>
        <strain evidence="12">EATRO 1125</strain>
    </source>
</reference>
<evidence type="ECO:0000256" key="3">
    <source>
        <dbReference type="ARBA" id="ARBA00022475"/>
    </source>
</evidence>
<feature type="compositionally biased region" description="Low complexity" evidence="9">
    <location>
        <begin position="374"/>
        <end position="385"/>
    </location>
</feature>
<keyword evidence="6" id="KW-0472">Membrane</keyword>
<comment type="function">
    <text evidence="1">VSG forms a coat on the surface of the parasite. The trypanosome evades the immune response of the host by expressing a series of antigenically distinct VSGs from an estimated 1000 VSG genes.</text>
</comment>
<dbReference type="GO" id="GO:0098552">
    <property type="term" value="C:side of membrane"/>
    <property type="evidence" value="ECO:0007669"/>
    <property type="project" value="UniProtKB-KW"/>
</dbReference>
<keyword evidence="8" id="KW-0449">Lipoprotein</keyword>
<sequence length="463" mass="49341">MKISAASGKEPIQIALLCCLLTVWEASAANENAAAFKALCRMYRTLKGKLPQAAADLTDVDSEMRQLENLKFSSLLSAAYDNRTFGDVTDPEHWSQRKKEIESQGEAGTEGTYRRYPDSEAKQAAHNRIVIFNRKAKELKSRLDRIKTTLTLATTDAANHLNAALYGGNKTKDTDDGAFAARADACIAAGNAVGKSLVSDFACVCAATTADDVCCKGCANTNYANAGTNNPSDAKAVWQAVKSKCEKLPTVQQATKENLQAALESVIQEIGGLSSNANSPYMLGGGSAGTCTGATDHNQACVDYSQKLQGGGAASIPWMKQVTDVIRNIRLINTASTEAQAAKEAIKNLATLAWTTYDLIPAKPGNNQHDGTEQQAQATAANSNQGEECNKQQSRDKCNDPCTWNENSSDRTKRCTLDPVKATKQQTQAAGAGDTPTGPNTNTTGNNSFIINKAPLLLAVLLF</sequence>
<dbReference type="VEuPathDB" id="TriTrypDB:Tb427_000143200"/>
<dbReference type="InterPro" id="IPR027446">
    <property type="entry name" value="VSG_C_dom_sf"/>
</dbReference>
<feature type="region of interest" description="Disordered" evidence="9">
    <location>
        <begin position="88"/>
        <end position="120"/>
    </location>
</feature>
<evidence type="ECO:0000259" key="11">
    <source>
        <dbReference type="Pfam" id="PF13206"/>
    </source>
</evidence>
<proteinExistence type="predicted"/>